<protein>
    <submittedName>
        <fullName evidence="4">Glycosyltransferase family 15 protein</fullName>
    </submittedName>
</protein>
<dbReference type="PANTHER" id="PTHR31121:SF6">
    <property type="entry name" value="ALPHA-1,2 MANNOSYLTRANSFERASE KTR1"/>
    <property type="match status" value="1"/>
</dbReference>
<organism evidence="4 5">
    <name type="scientific">Armillaria borealis</name>
    <dbReference type="NCBI Taxonomy" id="47425"/>
    <lineage>
        <taxon>Eukaryota</taxon>
        <taxon>Fungi</taxon>
        <taxon>Dikarya</taxon>
        <taxon>Basidiomycota</taxon>
        <taxon>Agaricomycotina</taxon>
        <taxon>Agaricomycetes</taxon>
        <taxon>Agaricomycetidae</taxon>
        <taxon>Agaricales</taxon>
        <taxon>Marasmiineae</taxon>
        <taxon>Physalacriaceae</taxon>
        <taxon>Armillaria</taxon>
    </lineage>
</organism>
<evidence type="ECO:0000313" key="4">
    <source>
        <dbReference type="EMBL" id="KAK0456189.1"/>
    </source>
</evidence>
<name>A0AA39KAC9_9AGAR</name>
<proteinExistence type="inferred from homology"/>
<gene>
    <name evidence="4" type="ORF">EV421DRAFT_36959</name>
</gene>
<dbReference type="SUPFAM" id="SSF53448">
    <property type="entry name" value="Nucleotide-diphospho-sugar transferases"/>
    <property type="match status" value="1"/>
</dbReference>
<sequence length="408" mass="47049">MRIPTVLPGRKRYGFISAAVVSVIYVTYLLGGYHGLGASMVTDIIDVEIPNPTATVKIGVPSELTDLPSVPPPPPPSGEGKENATMVMLCRNSDIDGALSSIGFVENRFNHRFGYPWVFLNEEEFTDEFKNRISAAISAPVSFGLIPKEHWYQPHWIDETLAAAGRKKMAAANIIYADSVPYRNMCRFNSGFFFRHPLLQPYRYYWRVEPDVKILCDVTYDPFEFMKDNNKIYGFTISFLEWEKTIPTLWSTVKEFIKRYPQYISESNAMDFLSDNNGKSYNLCHFWSNFEIADMDFWRGEAYQKFFDYLESKGGFYYERWGDAPVHSIAAALFSPKEKLHFFRDIGYRHEPFQHCPIGDDREKMNCDCTVGENIGKSFEAASPMLTHLNGTDYRPQSCIRRFEKLFD</sequence>
<reference evidence="4" key="1">
    <citation type="submission" date="2023-06" db="EMBL/GenBank/DDBJ databases">
        <authorList>
            <consortium name="Lawrence Berkeley National Laboratory"/>
            <person name="Ahrendt S."/>
            <person name="Sahu N."/>
            <person name="Indic B."/>
            <person name="Wong-Bajracharya J."/>
            <person name="Merenyi Z."/>
            <person name="Ke H.-M."/>
            <person name="Monk M."/>
            <person name="Kocsube S."/>
            <person name="Drula E."/>
            <person name="Lipzen A."/>
            <person name="Balint B."/>
            <person name="Henrissat B."/>
            <person name="Andreopoulos B."/>
            <person name="Martin F.M."/>
            <person name="Harder C.B."/>
            <person name="Rigling D."/>
            <person name="Ford K.L."/>
            <person name="Foster G.D."/>
            <person name="Pangilinan J."/>
            <person name="Papanicolaou A."/>
            <person name="Barry K."/>
            <person name="LaButti K."/>
            <person name="Viragh M."/>
            <person name="Koriabine M."/>
            <person name="Yan M."/>
            <person name="Riley R."/>
            <person name="Champramary S."/>
            <person name="Plett K.L."/>
            <person name="Tsai I.J."/>
            <person name="Slot J."/>
            <person name="Sipos G."/>
            <person name="Plett J."/>
            <person name="Nagy L.G."/>
            <person name="Grigoriev I.V."/>
        </authorList>
    </citation>
    <scope>NUCLEOTIDE SEQUENCE</scope>
    <source>
        <strain evidence="4">FPL87.14</strain>
    </source>
</reference>
<evidence type="ECO:0000313" key="5">
    <source>
        <dbReference type="Proteomes" id="UP001175226"/>
    </source>
</evidence>
<dbReference type="Proteomes" id="UP001175226">
    <property type="component" value="Unassembled WGS sequence"/>
</dbReference>
<keyword evidence="3" id="KW-0812">Transmembrane</keyword>
<accession>A0AA39KAC9</accession>
<dbReference type="EMBL" id="JAUEPT010000001">
    <property type="protein sequence ID" value="KAK0456189.1"/>
    <property type="molecule type" value="Genomic_DNA"/>
</dbReference>
<dbReference type="AlphaFoldDB" id="A0AA39KAC9"/>
<keyword evidence="5" id="KW-1185">Reference proteome</keyword>
<dbReference type="GO" id="GO:0005794">
    <property type="term" value="C:Golgi apparatus"/>
    <property type="evidence" value="ECO:0007669"/>
    <property type="project" value="TreeGrafter"/>
</dbReference>
<evidence type="ECO:0000256" key="1">
    <source>
        <dbReference type="ARBA" id="ARBA00007677"/>
    </source>
</evidence>
<dbReference type="InterPro" id="IPR029044">
    <property type="entry name" value="Nucleotide-diphossugar_trans"/>
</dbReference>
<dbReference type="GO" id="GO:0006487">
    <property type="term" value="P:protein N-linked glycosylation"/>
    <property type="evidence" value="ECO:0007669"/>
    <property type="project" value="TreeGrafter"/>
</dbReference>
<dbReference type="FunFam" id="3.90.550.10:FF:000051">
    <property type="entry name" value="Alpha-1,2-mannosyltransferase (Ktr4)"/>
    <property type="match status" value="1"/>
</dbReference>
<comment type="similarity">
    <text evidence="1">Belongs to the glycosyltransferase 15 family.</text>
</comment>
<keyword evidence="2" id="KW-0808">Transferase</keyword>
<dbReference type="Pfam" id="PF01793">
    <property type="entry name" value="Glyco_transf_15"/>
    <property type="match status" value="1"/>
</dbReference>
<dbReference type="PANTHER" id="PTHR31121">
    <property type="entry name" value="ALPHA-1,2 MANNOSYLTRANSFERASE KTR1"/>
    <property type="match status" value="1"/>
</dbReference>
<dbReference type="GO" id="GO:0000032">
    <property type="term" value="P:cell wall mannoprotein biosynthetic process"/>
    <property type="evidence" value="ECO:0007669"/>
    <property type="project" value="TreeGrafter"/>
</dbReference>
<comment type="caution">
    <text evidence="4">The sequence shown here is derived from an EMBL/GenBank/DDBJ whole genome shotgun (WGS) entry which is preliminary data.</text>
</comment>
<dbReference type="GO" id="GO:0016020">
    <property type="term" value="C:membrane"/>
    <property type="evidence" value="ECO:0007669"/>
    <property type="project" value="InterPro"/>
</dbReference>
<dbReference type="InterPro" id="IPR002685">
    <property type="entry name" value="Glyco_trans_15"/>
</dbReference>
<dbReference type="Gene3D" id="3.90.550.10">
    <property type="entry name" value="Spore Coat Polysaccharide Biosynthesis Protein SpsA, Chain A"/>
    <property type="match status" value="1"/>
</dbReference>
<evidence type="ECO:0000256" key="3">
    <source>
        <dbReference type="SAM" id="Phobius"/>
    </source>
</evidence>
<keyword evidence="3" id="KW-0472">Membrane</keyword>
<feature type="transmembrane region" description="Helical" evidence="3">
    <location>
        <begin position="12"/>
        <end position="31"/>
    </location>
</feature>
<keyword evidence="3" id="KW-1133">Transmembrane helix</keyword>
<dbReference type="GO" id="GO:0000026">
    <property type="term" value="F:alpha-1,2-mannosyltransferase activity"/>
    <property type="evidence" value="ECO:0007669"/>
    <property type="project" value="TreeGrafter"/>
</dbReference>
<evidence type="ECO:0000256" key="2">
    <source>
        <dbReference type="ARBA" id="ARBA00022679"/>
    </source>
</evidence>